<keyword evidence="1" id="KW-1133">Transmembrane helix</keyword>
<evidence type="ECO:0000256" key="1">
    <source>
        <dbReference type="SAM" id="Phobius"/>
    </source>
</evidence>
<reference evidence="4" key="1">
    <citation type="submission" date="2020-06" db="EMBL/GenBank/DDBJ databases">
        <title>A chromosome-scale genome assembly of Talaromyces rugulosus W13939.</title>
        <authorList>
            <person name="Wang B."/>
            <person name="Guo L."/>
            <person name="Ye K."/>
            <person name="Wang L."/>
        </authorList>
    </citation>
    <scope>NUCLEOTIDE SEQUENCE [LARGE SCALE GENOMIC DNA]</scope>
    <source>
        <strain evidence="4">W13939</strain>
    </source>
</reference>
<dbReference type="EMBL" id="CP055903">
    <property type="protein sequence ID" value="QKX64030.1"/>
    <property type="molecule type" value="Genomic_DNA"/>
</dbReference>
<accession>A0A7H8RC50</accession>
<name>A0A7H8RC50_TALRU</name>
<organism evidence="3 4">
    <name type="scientific">Talaromyces rugulosus</name>
    <name type="common">Penicillium rugulosum</name>
    <dbReference type="NCBI Taxonomy" id="121627"/>
    <lineage>
        <taxon>Eukaryota</taxon>
        <taxon>Fungi</taxon>
        <taxon>Dikarya</taxon>
        <taxon>Ascomycota</taxon>
        <taxon>Pezizomycotina</taxon>
        <taxon>Eurotiomycetes</taxon>
        <taxon>Eurotiomycetidae</taxon>
        <taxon>Eurotiales</taxon>
        <taxon>Trichocomaceae</taxon>
        <taxon>Talaromyces</taxon>
        <taxon>Talaromyces sect. Islandici</taxon>
    </lineage>
</organism>
<evidence type="ECO:0000256" key="2">
    <source>
        <dbReference type="SAM" id="SignalP"/>
    </source>
</evidence>
<feature type="transmembrane region" description="Helical" evidence="1">
    <location>
        <begin position="56"/>
        <end position="77"/>
    </location>
</feature>
<proteinExistence type="predicted"/>
<gene>
    <name evidence="3" type="ORF">TRUGW13939_11203</name>
</gene>
<keyword evidence="4" id="KW-1185">Reference proteome</keyword>
<dbReference type="RefSeq" id="XP_035350204.1">
    <property type="nucleotide sequence ID" value="XM_035494311.1"/>
</dbReference>
<keyword evidence="1" id="KW-0472">Membrane</keyword>
<evidence type="ECO:0008006" key="5">
    <source>
        <dbReference type="Google" id="ProtNLM"/>
    </source>
</evidence>
<sequence>MLFFLSFLLLLGACEATLNQNPLREGSPCPPCPSPSPSPLNWTFMQHGVDLFFTKYIWSAVGAVVVVLFANLVVQILERVSQEYMWSAQVSSADQTAARKQ</sequence>
<evidence type="ECO:0000313" key="4">
    <source>
        <dbReference type="Proteomes" id="UP000509510"/>
    </source>
</evidence>
<dbReference type="Proteomes" id="UP000509510">
    <property type="component" value="Chromosome VI"/>
</dbReference>
<keyword evidence="2" id="KW-0732">Signal</keyword>
<dbReference type="GeneID" id="55998681"/>
<feature type="chain" id="PRO_5028819329" description="Copper transporter" evidence="2">
    <location>
        <begin position="17"/>
        <end position="101"/>
    </location>
</feature>
<feature type="signal peptide" evidence="2">
    <location>
        <begin position="1"/>
        <end position="16"/>
    </location>
</feature>
<evidence type="ECO:0000313" key="3">
    <source>
        <dbReference type="EMBL" id="QKX64030.1"/>
    </source>
</evidence>
<keyword evidence="1" id="KW-0812">Transmembrane</keyword>
<protein>
    <recommendedName>
        <fullName evidence="5">Copper transporter</fullName>
    </recommendedName>
</protein>
<dbReference type="AlphaFoldDB" id="A0A7H8RC50"/>
<dbReference type="KEGG" id="trg:TRUGW13939_11203"/>